<feature type="chain" id="PRO_5045039092" evidence="1">
    <location>
        <begin position="25"/>
        <end position="219"/>
    </location>
</feature>
<gene>
    <name evidence="2" type="ORF">DMB85_001400</name>
</gene>
<dbReference type="EMBL" id="QHJW02000002">
    <property type="protein sequence ID" value="RRO12095.1"/>
    <property type="molecule type" value="Genomic_DNA"/>
</dbReference>
<proteinExistence type="predicted"/>
<organism evidence="2 3">
    <name type="scientific">Pectobacterium aquaticum</name>
    <dbReference type="NCBI Taxonomy" id="2204145"/>
    <lineage>
        <taxon>Bacteria</taxon>
        <taxon>Pseudomonadati</taxon>
        <taxon>Pseudomonadota</taxon>
        <taxon>Gammaproteobacteria</taxon>
        <taxon>Enterobacterales</taxon>
        <taxon>Pectobacteriaceae</taxon>
        <taxon>Pectobacterium</taxon>
    </lineage>
</organism>
<comment type="caution">
    <text evidence="2">The sequence shown here is derived from an EMBL/GenBank/DDBJ whole genome shotgun (WGS) entry which is preliminary data.</text>
</comment>
<evidence type="ECO:0000256" key="1">
    <source>
        <dbReference type="SAM" id="SignalP"/>
    </source>
</evidence>
<feature type="signal peptide" evidence="1">
    <location>
        <begin position="1"/>
        <end position="24"/>
    </location>
</feature>
<dbReference type="Proteomes" id="UP000256817">
    <property type="component" value="Unassembled WGS sequence"/>
</dbReference>
<keyword evidence="1" id="KW-0732">Signal</keyword>
<dbReference type="InterPro" id="IPR017738">
    <property type="entry name" value="T6SS-assoc_VCA0118"/>
</dbReference>
<reference evidence="2" key="1">
    <citation type="submission" date="2018-11" db="EMBL/GenBank/DDBJ databases">
        <title>Draft genome sequences of proposed Pectobacterium aquaticum sp. nov. isolated in France from fresh water.</title>
        <authorList>
            <person name="Pedron J."/>
            <person name="Barny M.A."/>
        </authorList>
    </citation>
    <scope>NUCLEOTIDE SEQUENCE [LARGE SCALE GENOMIC DNA]</scope>
    <source>
        <strain evidence="2">A35-S23-M15</strain>
    </source>
</reference>
<protein>
    <submittedName>
        <fullName evidence="2">Type VI secretion protein</fullName>
    </submittedName>
</protein>
<accession>A0A3R8NSD5</accession>
<sequence>MESLMNKKYLLTAMSFLLCSGSFAAELNLSNDEILACKSIGDSKQRLACFDKVDKKAETPVSQKNDANDDSNPTGDVGKWVINKEQSSLDDSWNAYVYLEAEEPIRGAFGQPIVPTLFLTCREGKTDLYVGWDSYLGLNETQMTYRIDSKKAVTKSWTISTNNKSAFYAGKTISFIKELMNGKSFYTTVIPYGESPVAARFDLTGLSEAIKPLRGACKW</sequence>
<name>A0A3R8NSD5_9GAMM</name>
<evidence type="ECO:0000313" key="2">
    <source>
        <dbReference type="EMBL" id="RRO12095.1"/>
    </source>
</evidence>
<dbReference type="Pfam" id="PF11319">
    <property type="entry name" value="VasI"/>
    <property type="match status" value="1"/>
</dbReference>
<keyword evidence="3" id="KW-1185">Reference proteome</keyword>
<evidence type="ECO:0000313" key="3">
    <source>
        <dbReference type="Proteomes" id="UP000256817"/>
    </source>
</evidence>